<protein>
    <submittedName>
        <fullName evidence="1">Uncharacterized protein</fullName>
    </submittedName>
</protein>
<proteinExistence type="predicted"/>
<keyword evidence="2" id="KW-1185">Reference proteome</keyword>
<evidence type="ECO:0000313" key="1">
    <source>
        <dbReference type="EMBL" id="UGO46177.1"/>
    </source>
</evidence>
<dbReference type="EMBL" id="OK499972">
    <property type="protein sequence ID" value="UGO46177.1"/>
    <property type="molecule type" value="Genomic_DNA"/>
</dbReference>
<organism evidence="1 2">
    <name type="scientific">Bacillus phage vB_BanS_Chewbecca</name>
    <dbReference type="NCBI Taxonomy" id="2894786"/>
    <lineage>
        <taxon>Viruses</taxon>
        <taxon>Duplodnaviria</taxon>
        <taxon>Heunggongvirae</taxon>
        <taxon>Uroviricota</taxon>
        <taxon>Caudoviricetes</taxon>
        <taxon>Joanripponvirinae</taxon>
        <taxon>Tsamsavirus</taxon>
        <taxon>Tsamsavirus chewbecca</taxon>
    </lineage>
</organism>
<evidence type="ECO:0000313" key="2">
    <source>
        <dbReference type="Proteomes" id="UP000827751"/>
    </source>
</evidence>
<reference evidence="1 2" key="1">
    <citation type="submission" date="2021-10" db="EMBL/GenBank/DDBJ databases">
        <authorList>
            <person name="Lavering E.D."/>
            <person name="James R."/>
            <person name="Fairhom J.D."/>
            <person name="Ogilvie B.H."/>
            <person name="Thurgood T.L."/>
            <person name="Robison R.A."/>
            <person name="Grose J.H."/>
        </authorList>
    </citation>
    <scope>NUCLEOTIDE SEQUENCE [LARGE SCALE GENOMIC DNA]</scope>
</reference>
<dbReference type="Proteomes" id="UP000827751">
    <property type="component" value="Segment"/>
</dbReference>
<gene>
    <name evidence="1" type="ORF">CHEWBECCA_94</name>
</gene>
<name>A0AAE8YMH1_9CAUD</name>
<accession>A0AAE8YMH1</accession>
<sequence length="78" mass="9430">MKLEKELQEYFEEAMTTDSIYSCEMSFYRDITGKELDYMNEKLKEKGVYLICFHCETCIEYSKGKEPYHIDRLTLRGY</sequence>